<dbReference type="PANTHER" id="PTHR36152:SF5">
    <property type="entry name" value="PROTEIN HCP1"/>
    <property type="match status" value="1"/>
</dbReference>
<evidence type="ECO:0000313" key="1">
    <source>
        <dbReference type="EMBL" id="QNH01414.1"/>
    </source>
</evidence>
<dbReference type="SUPFAM" id="SSF141452">
    <property type="entry name" value="Hcp1-like"/>
    <property type="match status" value="1"/>
</dbReference>
<dbReference type="PANTHER" id="PTHR36152">
    <property type="entry name" value="CYTOPLASMIC PROTEIN-RELATED"/>
    <property type="match status" value="1"/>
</dbReference>
<dbReference type="RefSeq" id="WP_125881426.1">
    <property type="nucleotide sequence ID" value="NZ_CP060009.1"/>
</dbReference>
<sequence>MAVDIFIKIGDIKGESQDKTHKDEIEVLNWSWGMSQSGNMHTGTGGGAGKVSIQDLSLTKYVDKASPNLMMHCSSGKHVPKVTLTVRKAGGDSQVEYLIINLEEVLISSLSTGGSGSDDRLIENVTLNFAKVTVDYQPQKADGTKDGGPIKYGWNIRSNVKI</sequence>
<evidence type="ECO:0000313" key="2">
    <source>
        <dbReference type="Proteomes" id="UP000515254"/>
    </source>
</evidence>
<dbReference type="Gene3D" id="2.30.110.20">
    <property type="entry name" value="Hcp1-like"/>
    <property type="match status" value="1"/>
</dbReference>
<dbReference type="Pfam" id="PF05638">
    <property type="entry name" value="T6SS_HCP"/>
    <property type="match status" value="1"/>
</dbReference>
<organism evidence="1 2">
    <name type="scientific">Pseudomonas sediminis</name>
    <dbReference type="NCBI Taxonomy" id="1691904"/>
    <lineage>
        <taxon>Bacteria</taxon>
        <taxon>Pseudomonadati</taxon>
        <taxon>Pseudomonadota</taxon>
        <taxon>Gammaproteobacteria</taxon>
        <taxon>Pseudomonadales</taxon>
        <taxon>Pseudomonadaceae</taxon>
        <taxon>Pseudomonas</taxon>
    </lineage>
</organism>
<gene>
    <name evidence="1" type="ORF">HNQ25_01410</name>
</gene>
<accession>A0ABX6SKQ3</accession>
<protein>
    <submittedName>
        <fullName evidence="1">Type VI secretion system tube protein Hcp</fullName>
    </submittedName>
</protein>
<dbReference type="NCBIfam" id="TIGR03344">
    <property type="entry name" value="VI_effect_Hcp1"/>
    <property type="match status" value="1"/>
</dbReference>
<dbReference type="InterPro" id="IPR008514">
    <property type="entry name" value="T6SS_Hcp"/>
</dbReference>
<name>A0ABX6SKQ3_9PSED</name>
<keyword evidence="2" id="KW-1185">Reference proteome</keyword>
<proteinExistence type="predicted"/>
<reference evidence="1 2" key="1">
    <citation type="journal article" date="2020" name="Microbiol. Resour. Announc.">
        <title>Complete genome sequences of four natural Pseudomonas isolates that catabolize a wide range of aromatic compounds relevant to lignin valorization.</title>
        <authorList>
            <person name="Hatmaker E.A."/>
            <person name="Presley G."/>
            <person name="Cannon O."/>
            <person name="Guss A.M."/>
            <person name="Elkins J.G."/>
        </authorList>
    </citation>
    <scope>NUCLEOTIDE SEQUENCE [LARGE SCALE GENOMIC DNA]</scope>
    <source>
        <strain evidence="1 2">B10D7D</strain>
    </source>
</reference>
<dbReference type="InterPro" id="IPR053165">
    <property type="entry name" value="HSI-I_assembly_Hcp1"/>
</dbReference>
<dbReference type="EMBL" id="CP060009">
    <property type="protein sequence ID" value="QNH01414.1"/>
    <property type="molecule type" value="Genomic_DNA"/>
</dbReference>
<dbReference type="InterPro" id="IPR036624">
    <property type="entry name" value="Hcp1-lik_sf"/>
</dbReference>
<dbReference type="Proteomes" id="UP000515254">
    <property type="component" value="Chromosome"/>
</dbReference>